<sequence length="114" mass="12935">MGKELRACLEPPAPLDRPGDTTALPESLERRRDRTEEAGRGRAGAARPGLRERIPPGGLTIPREPPTPTSCKERRRGHGRRGELQQREREKQGLRTRSQHQYEESPLSRNPKEL</sequence>
<keyword evidence="3" id="KW-1185">Reference proteome</keyword>
<evidence type="ECO:0000313" key="2">
    <source>
        <dbReference type="EMBL" id="KAJ1198282.1"/>
    </source>
</evidence>
<proteinExistence type="predicted"/>
<feature type="compositionally biased region" description="Basic and acidic residues" evidence="1">
    <location>
        <begin position="27"/>
        <end position="40"/>
    </location>
</feature>
<comment type="caution">
    <text evidence="2">The sequence shown here is derived from an EMBL/GenBank/DDBJ whole genome shotgun (WGS) entry which is preliminary data.</text>
</comment>
<dbReference type="EMBL" id="JANPWB010000003">
    <property type="protein sequence ID" value="KAJ1198282.1"/>
    <property type="molecule type" value="Genomic_DNA"/>
</dbReference>
<evidence type="ECO:0000313" key="3">
    <source>
        <dbReference type="Proteomes" id="UP001066276"/>
    </source>
</evidence>
<feature type="compositionally biased region" description="Basic and acidic residues" evidence="1">
    <location>
        <begin position="80"/>
        <end position="93"/>
    </location>
</feature>
<gene>
    <name evidence="2" type="ORF">NDU88_002124</name>
</gene>
<accession>A0AAV7VC00</accession>
<feature type="region of interest" description="Disordered" evidence="1">
    <location>
        <begin position="1"/>
        <end position="114"/>
    </location>
</feature>
<name>A0AAV7VC00_PLEWA</name>
<organism evidence="2 3">
    <name type="scientific">Pleurodeles waltl</name>
    <name type="common">Iberian ribbed newt</name>
    <dbReference type="NCBI Taxonomy" id="8319"/>
    <lineage>
        <taxon>Eukaryota</taxon>
        <taxon>Metazoa</taxon>
        <taxon>Chordata</taxon>
        <taxon>Craniata</taxon>
        <taxon>Vertebrata</taxon>
        <taxon>Euteleostomi</taxon>
        <taxon>Amphibia</taxon>
        <taxon>Batrachia</taxon>
        <taxon>Caudata</taxon>
        <taxon>Salamandroidea</taxon>
        <taxon>Salamandridae</taxon>
        <taxon>Pleurodelinae</taxon>
        <taxon>Pleurodeles</taxon>
    </lineage>
</organism>
<dbReference type="Proteomes" id="UP001066276">
    <property type="component" value="Chromosome 2_1"/>
</dbReference>
<protein>
    <submittedName>
        <fullName evidence="2">Uncharacterized protein</fullName>
    </submittedName>
</protein>
<dbReference type="AlphaFoldDB" id="A0AAV7VC00"/>
<evidence type="ECO:0000256" key="1">
    <source>
        <dbReference type="SAM" id="MobiDB-lite"/>
    </source>
</evidence>
<reference evidence="2" key="1">
    <citation type="journal article" date="2022" name="bioRxiv">
        <title>Sequencing and chromosome-scale assembly of the giantPleurodeles waltlgenome.</title>
        <authorList>
            <person name="Brown T."/>
            <person name="Elewa A."/>
            <person name="Iarovenko S."/>
            <person name="Subramanian E."/>
            <person name="Araus A.J."/>
            <person name="Petzold A."/>
            <person name="Susuki M."/>
            <person name="Suzuki K.-i.T."/>
            <person name="Hayashi T."/>
            <person name="Toyoda A."/>
            <person name="Oliveira C."/>
            <person name="Osipova E."/>
            <person name="Leigh N.D."/>
            <person name="Simon A."/>
            <person name="Yun M.H."/>
        </authorList>
    </citation>
    <scope>NUCLEOTIDE SEQUENCE</scope>
    <source>
        <strain evidence="2">20211129_DDA</strain>
        <tissue evidence="2">Liver</tissue>
    </source>
</reference>